<accession>A0ABM3S6Q9</accession>
<proteinExistence type="predicted"/>
<evidence type="ECO:0000313" key="3">
    <source>
        <dbReference type="RefSeq" id="XP_057385534.1"/>
    </source>
</evidence>
<evidence type="ECO:0000313" key="2">
    <source>
        <dbReference type="Proteomes" id="UP001652580"/>
    </source>
</evidence>
<dbReference type="RefSeq" id="XP_057385534.1">
    <property type="nucleotide sequence ID" value="XM_057529551.1"/>
</dbReference>
<keyword evidence="2" id="KW-1185">Reference proteome</keyword>
<dbReference type="GeneID" id="103015720"/>
<evidence type="ECO:0000256" key="1">
    <source>
        <dbReference type="SAM" id="MobiDB-lite"/>
    </source>
</evidence>
<dbReference type="Proteomes" id="UP001652580">
    <property type="component" value="Chromosome 15"/>
</dbReference>
<sequence length="229" mass="24413">MGTSRGSSPPVRKGPAASRLRPGISRPPARFAQPPARLRLGASRRRRRHGAEPGAGSLLRLGQHAHRHGRGESEGHVGGNVPATASLRRARRSAPRALSPPWATGPLPCRLPPRRRSWSRRPLVPARGGGPAQRAGRLRPEGAPSARAPGRMSPNCHEGRVASAQKGGRAPGAWLSAGTGLDLPGRAGTRLSGTDRGRMVSHRVLFVGPLILDFIDSREFSPQVFLPWV</sequence>
<reference evidence="3" key="1">
    <citation type="submission" date="2025-08" db="UniProtKB">
        <authorList>
            <consortium name="RefSeq"/>
        </authorList>
    </citation>
    <scope>IDENTIFICATION</scope>
</reference>
<protein>
    <submittedName>
        <fullName evidence="3">N-acylneuraminate-9-phosphatase isoform X2</fullName>
    </submittedName>
</protein>
<organism evidence="2 3">
    <name type="scientific">Balaenoptera acutorostrata</name>
    <name type="common">Common minke whale</name>
    <name type="synonym">Balaena rostrata</name>
    <dbReference type="NCBI Taxonomy" id="9767"/>
    <lineage>
        <taxon>Eukaryota</taxon>
        <taxon>Metazoa</taxon>
        <taxon>Chordata</taxon>
        <taxon>Craniata</taxon>
        <taxon>Vertebrata</taxon>
        <taxon>Euteleostomi</taxon>
        <taxon>Mammalia</taxon>
        <taxon>Eutheria</taxon>
        <taxon>Laurasiatheria</taxon>
        <taxon>Artiodactyla</taxon>
        <taxon>Whippomorpha</taxon>
        <taxon>Cetacea</taxon>
        <taxon>Mysticeti</taxon>
        <taxon>Balaenopteridae</taxon>
        <taxon>Balaenoptera</taxon>
    </lineage>
</organism>
<feature type="region of interest" description="Disordered" evidence="1">
    <location>
        <begin position="1"/>
        <end position="177"/>
    </location>
</feature>
<feature type="compositionally biased region" description="Low complexity" evidence="1">
    <location>
        <begin position="26"/>
        <end position="41"/>
    </location>
</feature>
<gene>
    <name evidence="3" type="primary">NANP</name>
</gene>
<name>A0ABM3S6Q9_BALAC</name>